<gene>
    <name evidence="3" type="ORF">SAMN05216296_1962</name>
</gene>
<dbReference type="Pfam" id="PF23400">
    <property type="entry name" value="CARF_Card1"/>
    <property type="match status" value="1"/>
</dbReference>
<dbReference type="RefSeq" id="WP_090194558.1">
    <property type="nucleotide sequence ID" value="NZ_LT629785.1"/>
</dbReference>
<dbReference type="Gene3D" id="1.10.10.680">
    <property type="entry name" value="Hypothetical protein VC1899 (Restriction endonuclease-like)"/>
    <property type="match status" value="1"/>
</dbReference>
<dbReference type="OrthoDB" id="8477283at2"/>
<evidence type="ECO:0000313" key="4">
    <source>
        <dbReference type="Proteomes" id="UP000243232"/>
    </source>
</evidence>
<sequence>MNLHICIVTGQPLANLLPLLQERPEQVVLLVSSAMTEEAEQFQATLKQAKWPEQAITVIHNLPNSGYENLRLFALELEEQLQTQHPGTQLHFNATGGNKLMALAFFSVFSNPPHRIYYTDTNNQCLEQLFPSGNETVPMQSVLGLELMLKAAGKTVRNRRDINDSWRSQAQQRKPLSRLLGENAEALNELIGRFNWQLGSKPKNHHPLVLSRRPAGLWQQALQMACELNLLDADATDPCRFQPKSEQAYSYLTGGWLEEFVWHCARDQGAEEVAISLEFTDDSNNAADIRNEMDVAILHHNRLLLIECKAGQLGSDDQSDADIIYKLDSLAAQAGGALGQRLLVSAQALKHETKKGRKVDTKARAGAHDIITCEMNELRELKHWLRQWLTTGQLKQH</sequence>
<feature type="domain" description="Card1 CARF" evidence="2">
    <location>
        <begin position="4"/>
        <end position="145"/>
    </location>
</feature>
<dbReference type="Gene3D" id="3.40.1350.10">
    <property type="match status" value="1"/>
</dbReference>
<keyword evidence="4" id="KW-1185">Reference proteome</keyword>
<accession>A0A1H2G0Y2</accession>
<dbReference type="Proteomes" id="UP000243232">
    <property type="component" value="Chromosome I"/>
</dbReference>
<dbReference type="InterPro" id="IPR011335">
    <property type="entry name" value="Restrct_endonuc-II-like"/>
</dbReference>
<reference evidence="4" key="1">
    <citation type="submission" date="2016-10" db="EMBL/GenBank/DDBJ databases">
        <authorList>
            <person name="Varghese N."/>
            <person name="Submissions S."/>
        </authorList>
    </citation>
    <scope>NUCLEOTIDE SEQUENCE [LARGE SCALE GENOMIC DNA]</scope>
    <source>
        <strain evidence="4">DSM 17875</strain>
    </source>
</reference>
<proteinExistence type="predicted"/>
<evidence type="ECO:0000313" key="3">
    <source>
        <dbReference type="EMBL" id="SDU13274.1"/>
    </source>
</evidence>
<evidence type="ECO:0000259" key="1">
    <source>
        <dbReference type="Pfam" id="PF09002"/>
    </source>
</evidence>
<protein>
    <recommendedName>
        <fullName evidence="5">CRISPR-associated protein, NE0113 family</fullName>
    </recommendedName>
</protein>
<dbReference type="EMBL" id="LT629785">
    <property type="protein sequence ID" value="SDU13274.1"/>
    <property type="molecule type" value="Genomic_DNA"/>
</dbReference>
<name>A0A1H2G0Y2_9PSED</name>
<dbReference type="InterPro" id="IPR011856">
    <property type="entry name" value="tRNA_endonuc-like_dom_sf"/>
</dbReference>
<dbReference type="Pfam" id="PF09002">
    <property type="entry name" value="Card1_endonuc"/>
    <property type="match status" value="1"/>
</dbReference>
<organism evidence="3 4">
    <name type="scientific">Pseudomonas pohangensis</name>
    <dbReference type="NCBI Taxonomy" id="364197"/>
    <lineage>
        <taxon>Bacteria</taxon>
        <taxon>Pseudomonadati</taxon>
        <taxon>Pseudomonadota</taxon>
        <taxon>Gammaproteobacteria</taxon>
        <taxon>Pseudomonadales</taxon>
        <taxon>Pseudomonadaceae</taxon>
        <taxon>Pseudomonas</taxon>
    </lineage>
</organism>
<dbReference type="InterPro" id="IPR056339">
    <property type="entry name" value="CARF_Card1"/>
</dbReference>
<dbReference type="InterPro" id="IPR015093">
    <property type="entry name" value="Card1_endonucl_dom"/>
</dbReference>
<dbReference type="AlphaFoldDB" id="A0A1H2G0Y2"/>
<dbReference type="Gene3D" id="3.40.50.10770">
    <property type="entry name" value="Hypothetical protein VC1899 like domain (Restriction endonuclease-like)"/>
    <property type="match status" value="1"/>
</dbReference>
<feature type="domain" description="Card1 endonuclease" evidence="1">
    <location>
        <begin position="246"/>
        <end position="389"/>
    </location>
</feature>
<dbReference type="SUPFAM" id="SSF52980">
    <property type="entry name" value="Restriction endonuclease-like"/>
    <property type="match status" value="1"/>
</dbReference>
<dbReference type="GO" id="GO:0003676">
    <property type="term" value="F:nucleic acid binding"/>
    <property type="evidence" value="ECO:0007669"/>
    <property type="project" value="InterPro"/>
</dbReference>
<evidence type="ECO:0008006" key="5">
    <source>
        <dbReference type="Google" id="ProtNLM"/>
    </source>
</evidence>
<evidence type="ECO:0000259" key="2">
    <source>
        <dbReference type="Pfam" id="PF23400"/>
    </source>
</evidence>
<dbReference type="STRING" id="364197.SAMN05216296_1962"/>